<dbReference type="EMBL" id="QFYS01000010">
    <property type="protein sequence ID" value="RAK62822.1"/>
    <property type="molecule type" value="Genomic_DNA"/>
</dbReference>
<keyword evidence="2" id="KW-1185">Reference proteome</keyword>
<gene>
    <name evidence="1" type="ORF">DJ019_18375</name>
</gene>
<evidence type="ECO:0000313" key="2">
    <source>
        <dbReference type="Proteomes" id="UP000249524"/>
    </source>
</evidence>
<accession>A0A328B5Z8</accession>
<protein>
    <submittedName>
        <fullName evidence="1">Uncharacterized protein</fullName>
    </submittedName>
</protein>
<name>A0A328B5Z8_9CAUL</name>
<proteinExistence type="predicted"/>
<comment type="caution">
    <text evidence="1">The sequence shown here is derived from an EMBL/GenBank/DDBJ whole genome shotgun (WGS) entry which is preliminary data.</text>
</comment>
<dbReference type="Proteomes" id="UP000249524">
    <property type="component" value="Unassembled WGS sequence"/>
</dbReference>
<reference evidence="1 2" key="1">
    <citation type="submission" date="2018-05" db="EMBL/GenBank/DDBJ databases">
        <authorList>
            <person name="Lanie J.A."/>
            <person name="Ng W.-L."/>
            <person name="Kazmierczak K.M."/>
            <person name="Andrzejewski T.M."/>
            <person name="Davidsen T.M."/>
            <person name="Wayne K.J."/>
            <person name="Tettelin H."/>
            <person name="Glass J.I."/>
            <person name="Rusch D."/>
            <person name="Podicherti R."/>
            <person name="Tsui H.-C.T."/>
            <person name="Winkler M.E."/>
        </authorList>
    </citation>
    <scope>NUCLEOTIDE SEQUENCE [LARGE SCALE GENOMIC DNA]</scope>
    <source>
        <strain evidence="1 2">BUT-10</strain>
    </source>
</reference>
<organism evidence="1 2">
    <name type="scientific">Phenylobacterium kunshanense</name>
    <dbReference type="NCBI Taxonomy" id="1445034"/>
    <lineage>
        <taxon>Bacteria</taxon>
        <taxon>Pseudomonadati</taxon>
        <taxon>Pseudomonadota</taxon>
        <taxon>Alphaproteobacteria</taxon>
        <taxon>Caulobacterales</taxon>
        <taxon>Caulobacteraceae</taxon>
        <taxon>Phenylobacterium</taxon>
    </lineage>
</organism>
<sequence>MWFPKVMRVIRLHPPFDHGAALRVPPAHDRKNWTVLWQWLGEDAQSVAEAAAVQVRTPEGPVVAHSGDWIVLSHSGAFHVAHTMRPCDA</sequence>
<evidence type="ECO:0000313" key="1">
    <source>
        <dbReference type="EMBL" id="RAK62822.1"/>
    </source>
</evidence>
<dbReference type="AlphaFoldDB" id="A0A328B5Z8"/>